<name>A0A1I7X444_HETBA</name>
<evidence type="ECO:0000256" key="1">
    <source>
        <dbReference type="SAM" id="Phobius"/>
    </source>
</evidence>
<dbReference type="Proteomes" id="UP000095283">
    <property type="component" value="Unplaced"/>
</dbReference>
<dbReference type="WBParaSite" id="Hba_12191">
    <property type="protein sequence ID" value="Hba_12191"/>
    <property type="gene ID" value="Hba_12191"/>
</dbReference>
<sequence length="52" mass="5887">MPLRRITLSGRFGRPQEDDDVRRIVIRGLFFMGLDIAITLSVSITLFFAFAG</sequence>
<feature type="transmembrane region" description="Helical" evidence="1">
    <location>
        <begin position="29"/>
        <end position="51"/>
    </location>
</feature>
<evidence type="ECO:0000313" key="2">
    <source>
        <dbReference type="Proteomes" id="UP000095283"/>
    </source>
</evidence>
<keyword evidence="1" id="KW-0812">Transmembrane</keyword>
<proteinExistence type="predicted"/>
<evidence type="ECO:0000313" key="3">
    <source>
        <dbReference type="WBParaSite" id="Hba_12191"/>
    </source>
</evidence>
<keyword evidence="1" id="KW-0472">Membrane</keyword>
<keyword evidence="2" id="KW-1185">Reference proteome</keyword>
<organism evidence="2 3">
    <name type="scientific">Heterorhabditis bacteriophora</name>
    <name type="common">Entomopathogenic nematode worm</name>
    <dbReference type="NCBI Taxonomy" id="37862"/>
    <lineage>
        <taxon>Eukaryota</taxon>
        <taxon>Metazoa</taxon>
        <taxon>Ecdysozoa</taxon>
        <taxon>Nematoda</taxon>
        <taxon>Chromadorea</taxon>
        <taxon>Rhabditida</taxon>
        <taxon>Rhabditina</taxon>
        <taxon>Rhabditomorpha</taxon>
        <taxon>Strongyloidea</taxon>
        <taxon>Heterorhabditidae</taxon>
        <taxon>Heterorhabditis</taxon>
    </lineage>
</organism>
<keyword evidence="1" id="KW-1133">Transmembrane helix</keyword>
<accession>A0A1I7X444</accession>
<protein>
    <submittedName>
        <fullName evidence="3">RDD family protein</fullName>
    </submittedName>
</protein>
<dbReference type="AlphaFoldDB" id="A0A1I7X444"/>
<reference evidence="3" key="1">
    <citation type="submission" date="2016-11" db="UniProtKB">
        <authorList>
            <consortium name="WormBaseParasite"/>
        </authorList>
    </citation>
    <scope>IDENTIFICATION</scope>
</reference>